<dbReference type="GO" id="GO:0055085">
    <property type="term" value="P:transmembrane transport"/>
    <property type="evidence" value="ECO:0007669"/>
    <property type="project" value="InterPro"/>
</dbReference>
<dbReference type="OrthoDB" id="9769739at2"/>
<feature type="transmembrane region" description="Helical" evidence="5">
    <location>
        <begin position="222"/>
        <end position="249"/>
    </location>
</feature>
<keyword evidence="2 5" id="KW-0812">Transmembrane</keyword>
<keyword evidence="4 5" id="KW-0472">Membrane</keyword>
<feature type="transmembrane region" description="Helical" evidence="5">
    <location>
        <begin position="124"/>
        <end position="144"/>
    </location>
</feature>
<dbReference type="Proteomes" id="UP000237839">
    <property type="component" value="Unassembled WGS sequence"/>
</dbReference>
<dbReference type="CDD" id="cd07042">
    <property type="entry name" value="STAS_SulP_like_sulfate_transporter"/>
    <property type="match status" value="1"/>
</dbReference>
<evidence type="ECO:0000313" key="8">
    <source>
        <dbReference type="Proteomes" id="UP000237839"/>
    </source>
</evidence>
<name>A0A2S9GYR5_9BURK</name>
<comment type="caution">
    <text evidence="7">The sequence shown here is derived from an EMBL/GenBank/DDBJ whole genome shotgun (WGS) entry which is preliminary data.</text>
</comment>
<dbReference type="InterPro" id="IPR011547">
    <property type="entry name" value="SLC26A/SulP_dom"/>
</dbReference>
<dbReference type="Gene3D" id="3.30.750.24">
    <property type="entry name" value="STAS domain"/>
    <property type="match status" value="1"/>
</dbReference>
<sequence>MSRINLHFRPRLWDELLSYNRNRFTQDLIAGLTVGIVALPLAMAFGIASGVAPEAGIFTAIIAGFLISALGGSRVQIGGPAGAFIIVVYGIIEKYGLANLLIATIFSGIIMMAMGVFKLGSLIRFIPVSIVIGFTNGIAVLIALSQMKDFFGLNIAKMPGDFFAQITVMAEQAHTVNWTALGLASASLLVIFGWPLFLTFIGQHAQHQKHLLAPLKKIPSTVIALVLGTLAVYLFGLNVATIGSKFGGIPQQLPGFSLPTFSWVLVKQLFAPSLTIALLGSIESLLCARVADNLMADDLDHHKHDPNQELMALGVANIVVPFFGGIPSTGTIARTVTNVRSGASSPIAGIVHALTLLLIVLAAAPLAASIPLATLAAILLFVAFNMGEWHEFRKLGHFSMNYRIILLGTFLLTVILDLSVAVEVGLMLACIFFIYRISSVTTVTAIDSQQLPEHVAAFSIFGSLFFGAVDKLEALLKPHQIPPEIVILELHQLINMDTTGLDGLQTLQHTLEKYQSQLLLCGTNSQPLDLMRRGGFIDKIGAENCLFDLNHAIQRAHVLCGTSASKNTQNQRTD</sequence>
<gene>
    <name evidence="7" type="ORF">S2091_2583</name>
</gene>
<feature type="transmembrane region" description="Helical" evidence="5">
    <location>
        <begin position="28"/>
        <end position="49"/>
    </location>
</feature>
<evidence type="ECO:0000256" key="2">
    <source>
        <dbReference type="ARBA" id="ARBA00022692"/>
    </source>
</evidence>
<reference evidence="7 8" key="1">
    <citation type="submission" date="2018-02" db="EMBL/GenBank/DDBJ databases">
        <title>Solimicrobium silvestre gen. nov., sp. nov., isolated from alpine forest soil.</title>
        <authorList>
            <person name="Margesin R."/>
            <person name="Albuquerque L."/>
            <person name="Zhang D.-C."/>
            <person name="Froufe H.J.C."/>
            <person name="Severino R."/>
            <person name="Roxo I."/>
            <person name="Egas C."/>
            <person name="Da Costa M.S."/>
        </authorList>
    </citation>
    <scope>NUCLEOTIDE SEQUENCE [LARGE SCALE GENOMIC DNA]</scope>
    <source>
        <strain evidence="7 8">S20-91</strain>
    </source>
</reference>
<feature type="transmembrane region" description="Helical" evidence="5">
    <location>
        <begin position="178"/>
        <end position="201"/>
    </location>
</feature>
<dbReference type="AlphaFoldDB" id="A0A2S9GYR5"/>
<dbReference type="Pfam" id="PF01740">
    <property type="entry name" value="STAS"/>
    <property type="match status" value="1"/>
</dbReference>
<accession>A0A2S9GYR5</accession>
<dbReference type="InterPro" id="IPR002645">
    <property type="entry name" value="STAS_dom"/>
</dbReference>
<feature type="domain" description="STAS" evidence="6">
    <location>
        <begin position="453"/>
        <end position="556"/>
    </location>
</feature>
<dbReference type="InterPro" id="IPR036513">
    <property type="entry name" value="STAS_dom_sf"/>
</dbReference>
<evidence type="ECO:0000259" key="6">
    <source>
        <dbReference type="PROSITE" id="PS50801"/>
    </source>
</evidence>
<evidence type="ECO:0000256" key="1">
    <source>
        <dbReference type="ARBA" id="ARBA00004141"/>
    </source>
</evidence>
<organism evidence="7 8">
    <name type="scientific">Solimicrobium silvestre</name>
    <dbReference type="NCBI Taxonomy" id="2099400"/>
    <lineage>
        <taxon>Bacteria</taxon>
        <taxon>Pseudomonadati</taxon>
        <taxon>Pseudomonadota</taxon>
        <taxon>Betaproteobacteria</taxon>
        <taxon>Burkholderiales</taxon>
        <taxon>Oxalobacteraceae</taxon>
        <taxon>Solimicrobium</taxon>
    </lineage>
</organism>
<evidence type="ECO:0000313" key="7">
    <source>
        <dbReference type="EMBL" id="PRC92853.1"/>
    </source>
</evidence>
<feature type="transmembrane region" description="Helical" evidence="5">
    <location>
        <begin position="98"/>
        <end position="117"/>
    </location>
</feature>
<dbReference type="InterPro" id="IPR001902">
    <property type="entry name" value="SLC26A/SulP_fam"/>
</dbReference>
<feature type="transmembrane region" description="Helical" evidence="5">
    <location>
        <begin position="350"/>
        <end position="383"/>
    </location>
</feature>
<evidence type="ECO:0000256" key="4">
    <source>
        <dbReference type="ARBA" id="ARBA00023136"/>
    </source>
</evidence>
<evidence type="ECO:0000256" key="3">
    <source>
        <dbReference type="ARBA" id="ARBA00022989"/>
    </source>
</evidence>
<keyword evidence="3 5" id="KW-1133">Transmembrane helix</keyword>
<feature type="transmembrane region" description="Helical" evidence="5">
    <location>
        <begin position="404"/>
        <end position="435"/>
    </location>
</feature>
<feature type="transmembrane region" description="Helical" evidence="5">
    <location>
        <begin position="310"/>
        <end position="330"/>
    </location>
</feature>
<dbReference type="RefSeq" id="WP_105532332.1">
    <property type="nucleotide sequence ID" value="NZ_PUGF01000011.1"/>
</dbReference>
<dbReference type="PANTHER" id="PTHR11814">
    <property type="entry name" value="SULFATE TRANSPORTER"/>
    <property type="match status" value="1"/>
</dbReference>
<keyword evidence="8" id="KW-1185">Reference proteome</keyword>
<dbReference type="GO" id="GO:0016020">
    <property type="term" value="C:membrane"/>
    <property type="evidence" value="ECO:0007669"/>
    <property type="project" value="UniProtKB-SubCell"/>
</dbReference>
<comment type="subcellular location">
    <subcellularLocation>
        <location evidence="1">Membrane</location>
        <topology evidence="1">Multi-pass membrane protein</topology>
    </subcellularLocation>
</comment>
<proteinExistence type="predicted"/>
<protein>
    <submittedName>
        <fullName evidence="7">Sulfate permease and related transporters (MFS superfamily)</fullName>
    </submittedName>
</protein>
<dbReference type="SUPFAM" id="SSF52091">
    <property type="entry name" value="SpoIIaa-like"/>
    <property type="match status" value="1"/>
</dbReference>
<dbReference type="Pfam" id="PF00916">
    <property type="entry name" value="Sulfate_transp"/>
    <property type="match status" value="1"/>
</dbReference>
<dbReference type="EMBL" id="PUGF01000011">
    <property type="protein sequence ID" value="PRC92853.1"/>
    <property type="molecule type" value="Genomic_DNA"/>
</dbReference>
<evidence type="ECO:0000256" key="5">
    <source>
        <dbReference type="SAM" id="Phobius"/>
    </source>
</evidence>
<dbReference type="PROSITE" id="PS50801">
    <property type="entry name" value="STAS"/>
    <property type="match status" value="1"/>
</dbReference>
<feature type="transmembrane region" description="Helical" evidence="5">
    <location>
        <begin position="55"/>
        <end position="72"/>
    </location>
</feature>